<feature type="active site" description="Proton donor" evidence="4">
    <location>
        <position position="254"/>
    </location>
</feature>
<sequence length="345" mass="36723">MFTMTSSKSLLFTTLLLVIQSTSAMIIPSRRTPMASSSSSPGSSVPPIKITLNWPTEGMGKRQDAALAPVIDQNFPDPALLQDASGQWVSFSTSGGGYHIQVATADDPFGPWTVLDQDALPGDGWTSGSNFWAPDVRLLDDGTYIMYFSGQISGSGHCVGTARSDTSIGPYTIDIDEPLICPDAEGGAIDPAGFLDKVTGRRYVVYKVDGNRLGSSTPTPIRLQEVDADDGATLIGDPVTIMDRIESEDGPLVEAPNLVHLDDGRYLLFFSSHMYTDDAYDVKYAVADSIEGPYIRGAAPLLSTPDLGLKGPGGGTSSEDAGVLVFHAYCRSGVRCMYVIGYGIQ</sequence>
<evidence type="ECO:0000313" key="9">
    <source>
        <dbReference type="Proteomes" id="UP000717696"/>
    </source>
</evidence>
<keyword evidence="2 6" id="KW-0378">Hydrolase</keyword>
<dbReference type="AlphaFoldDB" id="A0A9P9J5Y2"/>
<keyword evidence="9" id="KW-1185">Reference proteome</keyword>
<dbReference type="Pfam" id="PF04616">
    <property type="entry name" value="Glyco_hydro_43"/>
    <property type="match status" value="1"/>
</dbReference>
<keyword evidence="3 6" id="KW-0326">Glycosidase</keyword>
<dbReference type="InterPro" id="IPR023296">
    <property type="entry name" value="Glyco_hydro_beta-prop_sf"/>
</dbReference>
<dbReference type="CDD" id="cd08999">
    <property type="entry name" value="GH43_ABN-like"/>
    <property type="match status" value="1"/>
</dbReference>
<feature type="site" description="Important for catalytic activity, responsible for pKa modulation of the active site Glu and correct orientation of both the proton donor and substrate" evidence="5">
    <location>
        <position position="190"/>
    </location>
</feature>
<keyword evidence="7" id="KW-0732">Signal</keyword>
<organism evidence="8 9">
    <name type="scientific">Dactylonectria estremocensis</name>
    <dbReference type="NCBI Taxonomy" id="1079267"/>
    <lineage>
        <taxon>Eukaryota</taxon>
        <taxon>Fungi</taxon>
        <taxon>Dikarya</taxon>
        <taxon>Ascomycota</taxon>
        <taxon>Pezizomycotina</taxon>
        <taxon>Sordariomycetes</taxon>
        <taxon>Hypocreomycetidae</taxon>
        <taxon>Hypocreales</taxon>
        <taxon>Nectriaceae</taxon>
        <taxon>Dactylonectria</taxon>
    </lineage>
</organism>
<accession>A0A9P9J5Y2</accession>
<proteinExistence type="inferred from homology"/>
<dbReference type="GO" id="GO:0005975">
    <property type="term" value="P:carbohydrate metabolic process"/>
    <property type="evidence" value="ECO:0007669"/>
    <property type="project" value="InterPro"/>
</dbReference>
<name>A0A9P9J5Y2_9HYPO</name>
<dbReference type="PANTHER" id="PTHR42812">
    <property type="entry name" value="BETA-XYLOSIDASE"/>
    <property type="match status" value="1"/>
</dbReference>
<feature type="active site" description="Proton acceptor" evidence="4">
    <location>
        <position position="77"/>
    </location>
</feature>
<evidence type="ECO:0000256" key="5">
    <source>
        <dbReference type="PIRSR" id="PIRSR606710-2"/>
    </source>
</evidence>
<dbReference type="InterPro" id="IPR051795">
    <property type="entry name" value="Glycosyl_Hydrlase_43"/>
</dbReference>
<dbReference type="EMBL" id="JAGMUU010000005">
    <property type="protein sequence ID" value="KAH7152352.1"/>
    <property type="molecule type" value="Genomic_DNA"/>
</dbReference>
<evidence type="ECO:0000256" key="1">
    <source>
        <dbReference type="ARBA" id="ARBA00009865"/>
    </source>
</evidence>
<reference evidence="8" key="1">
    <citation type="journal article" date="2021" name="Nat. Commun.">
        <title>Genetic determinants of endophytism in the Arabidopsis root mycobiome.</title>
        <authorList>
            <person name="Mesny F."/>
            <person name="Miyauchi S."/>
            <person name="Thiergart T."/>
            <person name="Pickel B."/>
            <person name="Atanasova L."/>
            <person name="Karlsson M."/>
            <person name="Huettel B."/>
            <person name="Barry K.W."/>
            <person name="Haridas S."/>
            <person name="Chen C."/>
            <person name="Bauer D."/>
            <person name="Andreopoulos W."/>
            <person name="Pangilinan J."/>
            <person name="LaButti K."/>
            <person name="Riley R."/>
            <person name="Lipzen A."/>
            <person name="Clum A."/>
            <person name="Drula E."/>
            <person name="Henrissat B."/>
            <person name="Kohler A."/>
            <person name="Grigoriev I.V."/>
            <person name="Martin F.M."/>
            <person name="Hacquard S."/>
        </authorList>
    </citation>
    <scope>NUCLEOTIDE SEQUENCE</scope>
    <source>
        <strain evidence="8">MPI-CAGE-AT-0021</strain>
    </source>
</reference>
<dbReference type="OrthoDB" id="3879658at2759"/>
<protein>
    <submittedName>
        <fullName evidence="8">Glycosyl hydrolase</fullName>
    </submittedName>
</protein>
<dbReference type="InterPro" id="IPR006710">
    <property type="entry name" value="Glyco_hydro_43"/>
</dbReference>
<feature type="signal peptide" evidence="7">
    <location>
        <begin position="1"/>
        <end position="24"/>
    </location>
</feature>
<comment type="caution">
    <text evidence="8">The sequence shown here is derived from an EMBL/GenBank/DDBJ whole genome shotgun (WGS) entry which is preliminary data.</text>
</comment>
<comment type="similarity">
    <text evidence="1 6">Belongs to the glycosyl hydrolase 43 family.</text>
</comment>
<evidence type="ECO:0000313" key="8">
    <source>
        <dbReference type="EMBL" id="KAH7152352.1"/>
    </source>
</evidence>
<dbReference type="SUPFAM" id="SSF75005">
    <property type="entry name" value="Arabinanase/levansucrase/invertase"/>
    <property type="match status" value="1"/>
</dbReference>
<gene>
    <name evidence="8" type="ORF">B0J13DRAFT_548194</name>
</gene>
<evidence type="ECO:0000256" key="2">
    <source>
        <dbReference type="ARBA" id="ARBA00022801"/>
    </source>
</evidence>
<dbReference type="Proteomes" id="UP000717696">
    <property type="component" value="Unassembled WGS sequence"/>
</dbReference>
<evidence type="ECO:0000256" key="4">
    <source>
        <dbReference type="PIRSR" id="PIRSR606710-1"/>
    </source>
</evidence>
<evidence type="ECO:0000256" key="3">
    <source>
        <dbReference type="ARBA" id="ARBA00023295"/>
    </source>
</evidence>
<dbReference type="PANTHER" id="PTHR42812:SF5">
    <property type="entry name" value="ENDO-ARABINASE"/>
    <property type="match status" value="1"/>
</dbReference>
<evidence type="ECO:0000256" key="7">
    <source>
        <dbReference type="SAM" id="SignalP"/>
    </source>
</evidence>
<evidence type="ECO:0000256" key="6">
    <source>
        <dbReference type="RuleBase" id="RU361187"/>
    </source>
</evidence>
<dbReference type="Gene3D" id="2.115.10.20">
    <property type="entry name" value="Glycosyl hydrolase domain, family 43"/>
    <property type="match status" value="1"/>
</dbReference>
<dbReference type="GO" id="GO:0004553">
    <property type="term" value="F:hydrolase activity, hydrolyzing O-glycosyl compounds"/>
    <property type="evidence" value="ECO:0007669"/>
    <property type="project" value="InterPro"/>
</dbReference>
<feature type="chain" id="PRO_5040361927" evidence="7">
    <location>
        <begin position="25"/>
        <end position="345"/>
    </location>
</feature>